<feature type="non-terminal residue" evidence="1">
    <location>
        <position position="104"/>
    </location>
</feature>
<organism evidence="1 2">
    <name type="scientific">Thauera aminoaromatica</name>
    <dbReference type="NCBI Taxonomy" id="164330"/>
    <lineage>
        <taxon>Bacteria</taxon>
        <taxon>Pseudomonadati</taxon>
        <taxon>Pseudomonadota</taxon>
        <taxon>Betaproteobacteria</taxon>
        <taxon>Rhodocyclales</taxon>
        <taxon>Zoogloeaceae</taxon>
        <taxon>Thauera</taxon>
    </lineage>
</organism>
<evidence type="ECO:0000313" key="1">
    <source>
        <dbReference type="EMBL" id="TXH88803.1"/>
    </source>
</evidence>
<dbReference type="Proteomes" id="UP000321192">
    <property type="component" value="Unassembled WGS sequence"/>
</dbReference>
<dbReference type="EMBL" id="SSFD01000066">
    <property type="protein sequence ID" value="TXH88803.1"/>
    <property type="molecule type" value="Genomic_DNA"/>
</dbReference>
<reference evidence="1 2" key="1">
    <citation type="submission" date="2018-09" db="EMBL/GenBank/DDBJ databases">
        <title>Metagenome Assembled Genomes from an Advanced Water Purification Facility.</title>
        <authorList>
            <person name="Stamps B.W."/>
            <person name="Spear J.R."/>
        </authorList>
    </citation>
    <scope>NUCLEOTIDE SEQUENCE [LARGE SCALE GENOMIC DNA]</scope>
    <source>
        <strain evidence="1">Bin_27_1</strain>
    </source>
</reference>
<comment type="caution">
    <text evidence="1">The sequence shown here is derived from an EMBL/GenBank/DDBJ whole genome shotgun (WGS) entry which is preliminary data.</text>
</comment>
<name>A0A5C7SYT7_THASP</name>
<dbReference type="AlphaFoldDB" id="A0A5C7SYT7"/>
<sequence>MRLRFFLSSPGDVADERTFAQQVIEQELPKDPFMRGRVGCEAVRWDDPAAPVAMPATLTPQEAVNRGLPRPSACDCVIVVLWSRLGTPLPASCTRPDGSRYLSG</sequence>
<proteinExistence type="predicted"/>
<evidence type="ECO:0000313" key="2">
    <source>
        <dbReference type="Proteomes" id="UP000321192"/>
    </source>
</evidence>
<gene>
    <name evidence="1" type="ORF">E6Q80_04860</name>
</gene>
<accession>A0A5C7SYT7</accession>
<protein>
    <submittedName>
        <fullName evidence="1">SIR2 family protein</fullName>
    </submittedName>
</protein>